<dbReference type="GO" id="GO:0005886">
    <property type="term" value="C:plasma membrane"/>
    <property type="evidence" value="ECO:0007669"/>
    <property type="project" value="UniProtKB-SubCell"/>
</dbReference>
<dbReference type="EMBL" id="HG322949">
    <property type="protein sequence ID" value="CDG80777.1"/>
    <property type="molecule type" value="Genomic_DNA"/>
</dbReference>
<feature type="transmembrane region" description="Helical" evidence="8">
    <location>
        <begin position="99"/>
        <end position="117"/>
    </location>
</feature>
<evidence type="ECO:0000256" key="1">
    <source>
        <dbReference type="ARBA" id="ARBA00004651"/>
    </source>
</evidence>
<dbReference type="OrthoDB" id="7028171at2"/>
<evidence type="ECO:0000256" key="7">
    <source>
        <dbReference type="ARBA" id="ARBA00023136"/>
    </source>
</evidence>
<keyword evidence="6 8" id="KW-1133">Transmembrane helix</keyword>
<dbReference type="AlphaFoldDB" id="W0V0G5"/>
<protein>
    <recommendedName>
        <fullName evidence="8">Probable membrane transporter protein</fullName>
    </recommendedName>
</protein>
<dbReference type="Proteomes" id="UP000027604">
    <property type="component" value="Chromosome I"/>
</dbReference>
<feature type="transmembrane region" description="Helical" evidence="8">
    <location>
        <begin position="227"/>
        <end position="244"/>
    </location>
</feature>
<keyword evidence="4 8" id="KW-1003">Cell membrane</keyword>
<dbReference type="InterPro" id="IPR052017">
    <property type="entry name" value="TSUP"/>
</dbReference>
<feature type="transmembrane region" description="Helical" evidence="8">
    <location>
        <begin position="44"/>
        <end position="63"/>
    </location>
</feature>
<comment type="subcellular location">
    <subcellularLocation>
        <location evidence="1 8">Cell membrane</location>
        <topology evidence="1 8">Multi-pass membrane protein</topology>
    </subcellularLocation>
</comment>
<dbReference type="eggNOG" id="COG0730">
    <property type="taxonomic scope" value="Bacteria"/>
</dbReference>
<evidence type="ECO:0000313" key="9">
    <source>
        <dbReference type="EMBL" id="CDG80777.1"/>
    </source>
</evidence>
<gene>
    <name evidence="9" type="ORF">GJA_109</name>
</gene>
<feature type="transmembrane region" description="Helical" evidence="8">
    <location>
        <begin position="75"/>
        <end position="93"/>
    </location>
</feature>
<accession>W0V0G5</accession>
<dbReference type="KEGG" id="jag:GJA_109"/>
<sequence length="252" mass="27131">MHLSLQLISVSVVAVMAIGFMKGAFGGGFAIIGIPVLALVMDPIKAGSLLAPLFVAMDLYALRFWRPNTWSKPDLALLLPGLIVGVGAGYFLLEYVDRHLIEILMAVTTLLFAFLWWRGKGAVVIRPRSTGKAILAGTASGVTTMVAHSGGPPLAMYLLPLGLSKEVYAGTTSLFFTFGNLLKAGPWLAIADFSHSFWILMAICLPAALLGVWAGWKLHGRLNQEQLYRLCYGLLVVTALKLLWDGSMGLLG</sequence>
<feature type="transmembrane region" description="Helical" evidence="8">
    <location>
        <begin position="197"/>
        <end position="215"/>
    </location>
</feature>
<name>W0V0G5_9BURK</name>
<keyword evidence="3" id="KW-0813">Transport</keyword>
<dbReference type="Pfam" id="PF01925">
    <property type="entry name" value="TauE"/>
    <property type="match status" value="1"/>
</dbReference>
<dbReference type="HOGENOM" id="CLU_054750_0_1_4"/>
<dbReference type="InterPro" id="IPR002781">
    <property type="entry name" value="TM_pro_TauE-like"/>
</dbReference>
<organism evidence="9 10">
    <name type="scientific">Janthinobacterium agaricidamnosum NBRC 102515 = DSM 9628</name>
    <dbReference type="NCBI Taxonomy" id="1349767"/>
    <lineage>
        <taxon>Bacteria</taxon>
        <taxon>Pseudomonadati</taxon>
        <taxon>Pseudomonadota</taxon>
        <taxon>Betaproteobacteria</taxon>
        <taxon>Burkholderiales</taxon>
        <taxon>Oxalobacteraceae</taxon>
        <taxon>Janthinobacterium</taxon>
    </lineage>
</organism>
<dbReference type="PANTHER" id="PTHR30269">
    <property type="entry name" value="TRANSMEMBRANE PROTEIN YFCA"/>
    <property type="match status" value="1"/>
</dbReference>
<evidence type="ECO:0000256" key="2">
    <source>
        <dbReference type="ARBA" id="ARBA00009142"/>
    </source>
</evidence>
<evidence type="ECO:0000256" key="5">
    <source>
        <dbReference type="ARBA" id="ARBA00022692"/>
    </source>
</evidence>
<evidence type="ECO:0000256" key="8">
    <source>
        <dbReference type="RuleBase" id="RU363041"/>
    </source>
</evidence>
<feature type="transmembrane region" description="Helical" evidence="8">
    <location>
        <begin position="167"/>
        <end position="190"/>
    </location>
</feature>
<proteinExistence type="inferred from homology"/>
<feature type="transmembrane region" description="Helical" evidence="8">
    <location>
        <begin position="12"/>
        <end position="38"/>
    </location>
</feature>
<evidence type="ECO:0000256" key="4">
    <source>
        <dbReference type="ARBA" id="ARBA00022475"/>
    </source>
</evidence>
<evidence type="ECO:0000256" key="3">
    <source>
        <dbReference type="ARBA" id="ARBA00022448"/>
    </source>
</evidence>
<keyword evidence="10" id="KW-1185">Reference proteome</keyword>
<dbReference type="PANTHER" id="PTHR30269:SF37">
    <property type="entry name" value="MEMBRANE TRANSPORTER PROTEIN"/>
    <property type="match status" value="1"/>
</dbReference>
<reference evidence="9 10" key="1">
    <citation type="journal article" date="2015" name="Genome Announc.">
        <title>Genome Sequence of Mushroom Soft-Rot Pathogen Janthinobacterium agaricidamnosum.</title>
        <authorList>
            <person name="Graupner K."/>
            <person name="Lackner G."/>
            <person name="Hertweck C."/>
        </authorList>
    </citation>
    <scope>NUCLEOTIDE SEQUENCE [LARGE SCALE GENOMIC DNA]</scope>
    <source>
        <strain evidence="10">NBRC 102515 / DSM 9628</strain>
    </source>
</reference>
<keyword evidence="5 8" id="KW-0812">Transmembrane</keyword>
<evidence type="ECO:0000313" key="10">
    <source>
        <dbReference type="Proteomes" id="UP000027604"/>
    </source>
</evidence>
<evidence type="ECO:0000256" key="6">
    <source>
        <dbReference type="ARBA" id="ARBA00022989"/>
    </source>
</evidence>
<comment type="similarity">
    <text evidence="2 8">Belongs to the 4-toluene sulfonate uptake permease (TSUP) (TC 2.A.102) family.</text>
</comment>
<keyword evidence="7 8" id="KW-0472">Membrane</keyword>
<dbReference type="PATRIC" id="fig|1349767.4.peg.3494"/>